<dbReference type="AlphaFoldDB" id="A0A8J3FF08"/>
<evidence type="ECO:0000259" key="2">
    <source>
        <dbReference type="Pfam" id="PF05193"/>
    </source>
</evidence>
<feature type="domain" description="Peptidase M16 C-terminal" evidence="2">
    <location>
        <begin position="180"/>
        <end position="361"/>
    </location>
</feature>
<dbReference type="InterPro" id="IPR050361">
    <property type="entry name" value="MPP/UQCRC_Complex"/>
</dbReference>
<dbReference type="InterPro" id="IPR011249">
    <property type="entry name" value="Metalloenz_LuxS/M16"/>
</dbReference>
<dbReference type="Pfam" id="PF00675">
    <property type="entry name" value="Peptidase_M16"/>
    <property type="match status" value="1"/>
</dbReference>
<dbReference type="NCBIfam" id="NF047421">
    <property type="entry name" value="YfmH_fam"/>
    <property type="match status" value="1"/>
</dbReference>
<dbReference type="EMBL" id="BMOF01000032">
    <property type="protein sequence ID" value="GGK02724.1"/>
    <property type="molecule type" value="Genomic_DNA"/>
</dbReference>
<dbReference type="Pfam" id="PF05193">
    <property type="entry name" value="Peptidase_M16_C"/>
    <property type="match status" value="1"/>
</dbReference>
<evidence type="ECO:0000313" key="4">
    <source>
        <dbReference type="Proteomes" id="UP000637720"/>
    </source>
</evidence>
<feature type="domain" description="Peptidase M16 N-terminal" evidence="1">
    <location>
        <begin position="62"/>
        <end position="173"/>
    </location>
</feature>
<comment type="caution">
    <text evidence="3">The sequence shown here is derived from an EMBL/GenBank/DDBJ whole genome shotgun (WGS) entry which is preliminary data.</text>
</comment>
<dbReference type="PANTHER" id="PTHR11851">
    <property type="entry name" value="METALLOPROTEASE"/>
    <property type="match status" value="1"/>
</dbReference>
<accession>A0A8J3FF08</accession>
<reference evidence="3" key="2">
    <citation type="submission" date="2020-09" db="EMBL/GenBank/DDBJ databases">
        <authorList>
            <person name="Sun Q."/>
            <person name="Ohkuma M."/>
        </authorList>
    </citation>
    <scope>NUCLEOTIDE SEQUENCE</scope>
    <source>
        <strain evidence="3">JCM 14719</strain>
    </source>
</reference>
<dbReference type="GO" id="GO:0046872">
    <property type="term" value="F:metal ion binding"/>
    <property type="evidence" value="ECO:0007669"/>
    <property type="project" value="InterPro"/>
</dbReference>
<dbReference type="RefSeq" id="WP_188817525.1">
    <property type="nucleotide sequence ID" value="NZ_BMOF01000032.1"/>
</dbReference>
<keyword evidence="4" id="KW-1185">Reference proteome</keyword>
<dbReference type="SUPFAM" id="SSF63411">
    <property type="entry name" value="LuxS/MPP-like metallohydrolase"/>
    <property type="match status" value="2"/>
</dbReference>
<name>A0A8J3FF08_9BACI</name>
<organism evidence="3 4">
    <name type="scientific">Calditerricola satsumensis</name>
    <dbReference type="NCBI Taxonomy" id="373054"/>
    <lineage>
        <taxon>Bacteria</taxon>
        <taxon>Bacillati</taxon>
        <taxon>Bacillota</taxon>
        <taxon>Bacilli</taxon>
        <taxon>Bacillales</taxon>
        <taxon>Bacillaceae</taxon>
        <taxon>Calditerricola</taxon>
    </lineage>
</organism>
<dbReference type="InterPro" id="IPR011765">
    <property type="entry name" value="Pept_M16_N"/>
</dbReference>
<dbReference type="InterPro" id="IPR007863">
    <property type="entry name" value="Peptidase_M16_C"/>
</dbReference>
<evidence type="ECO:0000313" key="3">
    <source>
        <dbReference type="EMBL" id="GGK02724.1"/>
    </source>
</evidence>
<gene>
    <name evidence="3" type="ORF">GCM10007043_15970</name>
</gene>
<evidence type="ECO:0000259" key="1">
    <source>
        <dbReference type="Pfam" id="PF00675"/>
    </source>
</evidence>
<sequence>MKTIVYAQLKETLHHDRLPNGLDVYVLPKPGFHKTYATFATRYGSVDNHFAPPGKEPIRVPDGIAHFLEHKMFEEEDGDIFLRFSSLGASANAYTTFERTTYLFSCTENVEENLTTLLDFVQRPYFTDQNVEKEKGIIAQEIRMYDDDPEWRAYFGLLQGLYHRHPVRTEIAGTVESIQTITKELLYTCYETFYHPSNMALFVVGPVDPGRILSLVAENQAKKTFDPPGAIRRFYPEEPDGARQARVEIALPVGVPKCLFGFKDPSGGETGDALLKRELATKLLYDIVLGPGSDLYQKLYDDGLIDDTFGVEVSVETTYSFSLAGGDTPDPDRLLDEVQKGLEAVARSGISVSDFERARRKRLGEFLAQLNAPEFIANQFTKYRFQDTDLFRTVALLEALTADDVNARLAEHWDFARFSACIVRSPQGKEEAAKEGRA</sequence>
<reference evidence="3" key="1">
    <citation type="journal article" date="2014" name="Int. J. Syst. Evol. Microbiol.">
        <title>Complete genome sequence of Corynebacterium casei LMG S-19264T (=DSM 44701T), isolated from a smear-ripened cheese.</title>
        <authorList>
            <consortium name="US DOE Joint Genome Institute (JGI-PGF)"/>
            <person name="Walter F."/>
            <person name="Albersmeier A."/>
            <person name="Kalinowski J."/>
            <person name="Ruckert C."/>
        </authorList>
    </citation>
    <scope>NUCLEOTIDE SEQUENCE</scope>
    <source>
        <strain evidence="3">JCM 14719</strain>
    </source>
</reference>
<protein>
    <submittedName>
        <fullName evidence="3">Peptidase M16</fullName>
    </submittedName>
</protein>
<dbReference type="PANTHER" id="PTHR11851:SF134">
    <property type="entry name" value="ZINC-DEPENDENT PROTEASE"/>
    <property type="match status" value="1"/>
</dbReference>
<proteinExistence type="predicted"/>
<dbReference type="Gene3D" id="3.30.830.10">
    <property type="entry name" value="Metalloenzyme, LuxS/M16 peptidase-like"/>
    <property type="match status" value="2"/>
</dbReference>
<dbReference type="Proteomes" id="UP000637720">
    <property type="component" value="Unassembled WGS sequence"/>
</dbReference>